<evidence type="ECO:0000313" key="2">
    <source>
        <dbReference type="Proteomes" id="UP000789920"/>
    </source>
</evidence>
<dbReference type="Proteomes" id="UP000789920">
    <property type="component" value="Unassembled WGS sequence"/>
</dbReference>
<sequence>PTHCQRLSKYERPTIRNLYLRNLMPNDNIIPLAINENCQLWWEALSDLCNSHRISAYSPGWKKPCSECGSRLLPSETKNFCCNDTLKRIIPPLRPLPHALQNLYISNPNNFNHLSRQYNSLFSFTVLGYTGGVVRLPHPHAFAINGHAYHQICSANTRGYPVNWFVYDANAQNDAANQRKLDQEIVNLIEQELAVINPFIQDMARIGEDKPDYVNILDENYEALQYPLFFPHGEIGWRMYWIDPENSSLKKISQVDYYRYRIMTEPRFHLLGRLFNEYLKRGHEEDETLSDEAIQNPNNIYLPASHTLSYRWSYKKTMDALAVVICAELPAGNSSRQNYLRDLVKQYMIHQCTPRCIQRNGHCHWNYPKSIQEHTIINEHGHVYYRRPQLRLLFCRLILEGMAAQPIWQNYRELLSADYINKKNNIQGENEALLWIANFLEEHGSQITQFGLPQPSGHLDEIMRIQKQYCNYDTLTTKCNEMVQQLNLEQKNIYQEIMKYVLESKPLTIFINGRAGRGKTFLVNTICVAVRSLKKIILPCATTGLAALNYDGGRTAHSLFRIPVEDNDDGCKCKISLNSERAKLIRESSIITWDELPMAQKGNIEVVDILLRELCNCNLPFGGKIFIGIGDFRQVAPVIPHAGRMAIILESIKSSPIWNSFKVYNLQQPIRDAYDPEYSKLMDEIGDGINGENISLTLLKTTHEINNVINFIFPETILNNPIACQKRAILSLRNVDVDSINKIVLQQLRGNKINLYSTDNLADNDTAKTTQIQQQRDIVTTELLNSFNTSGIPKHCLSLKKGCIATIMRNLSLHDGLCKNSRVIVLNIGQRLVTVQNPTTGYIIHLPRITFFFCIPQFPFRISRRQFPLRLAYSSTFNSSQGLTLDRVALDLRTPVFSHGQLYTALTRVRQRDHILILTEKSHLSNLLITKNIVFSELL</sequence>
<comment type="caution">
    <text evidence="1">The sequence shown here is derived from an EMBL/GenBank/DDBJ whole genome shotgun (WGS) entry which is preliminary data.</text>
</comment>
<accession>A0ACA9N3C9</accession>
<gene>
    <name evidence="1" type="ORF">RPERSI_LOCUS7044</name>
</gene>
<protein>
    <submittedName>
        <fullName evidence="1">12743_t:CDS:1</fullName>
    </submittedName>
</protein>
<name>A0ACA9N3C9_9GLOM</name>
<reference evidence="1" key="1">
    <citation type="submission" date="2021-06" db="EMBL/GenBank/DDBJ databases">
        <authorList>
            <person name="Kallberg Y."/>
            <person name="Tangrot J."/>
            <person name="Rosling A."/>
        </authorList>
    </citation>
    <scope>NUCLEOTIDE SEQUENCE</scope>
    <source>
        <strain evidence="1">MA461A</strain>
    </source>
</reference>
<feature type="non-terminal residue" evidence="1">
    <location>
        <position position="1"/>
    </location>
</feature>
<organism evidence="1 2">
    <name type="scientific">Racocetra persica</name>
    <dbReference type="NCBI Taxonomy" id="160502"/>
    <lineage>
        <taxon>Eukaryota</taxon>
        <taxon>Fungi</taxon>
        <taxon>Fungi incertae sedis</taxon>
        <taxon>Mucoromycota</taxon>
        <taxon>Glomeromycotina</taxon>
        <taxon>Glomeromycetes</taxon>
        <taxon>Diversisporales</taxon>
        <taxon>Gigasporaceae</taxon>
        <taxon>Racocetra</taxon>
    </lineage>
</organism>
<dbReference type="EMBL" id="CAJVQC010011637">
    <property type="protein sequence ID" value="CAG8629490.1"/>
    <property type="molecule type" value="Genomic_DNA"/>
</dbReference>
<keyword evidence="2" id="KW-1185">Reference proteome</keyword>
<proteinExistence type="predicted"/>
<evidence type="ECO:0000313" key="1">
    <source>
        <dbReference type="EMBL" id="CAG8629490.1"/>
    </source>
</evidence>